<dbReference type="InterPro" id="IPR004872">
    <property type="entry name" value="Lipoprotein_NlpA"/>
</dbReference>
<reference evidence="9" key="1">
    <citation type="journal article" date="2014" name="Int. J. Syst. Evol. Microbiol.">
        <title>Complete genome sequence of Corynebacterium casei LMG S-19264T (=DSM 44701T), isolated from a smear-ripened cheese.</title>
        <authorList>
            <consortium name="US DOE Joint Genome Institute (JGI-PGF)"/>
            <person name="Walter F."/>
            <person name="Albersmeier A."/>
            <person name="Kalinowski J."/>
            <person name="Ruckert C."/>
        </authorList>
    </citation>
    <scope>NUCLEOTIDE SEQUENCE</scope>
    <source>
        <strain evidence="9">CCM 8433</strain>
    </source>
</reference>
<dbReference type="RefSeq" id="WP_188367468.1">
    <property type="nucleotide sequence ID" value="NZ_BMDT01000004.1"/>
</dbReference>
<dbReference type="PIRSF" id="PIRSF002854">
    <property type="entry name" value="MetQ"/>
    <property type="match status" value="1"/>
</dbReference>
<keyword evidence="9" id="KW-0675">Receptor</keyword>
<dbReference type="SUPFAM" id="SSF53850">
    <property type="entry name" value="Periplasmic binding protein-like II"/>
    <property type="match status" value="1"/>
</dbReference>
<dbReference type="PANTHER" id="PTHR30429">
    <property type="entry name" value="D-METHIONINE-BINDING LIPOPROTEIN METQ"/>
    <property type="match status" value="1"/>
</dbReference>
<evidence type="ECO:0000256" key="1">
    <source>
        <dbReference type="ARBA" id="ARBA00004635"/>
    </source>
</evidence>
<dbReference type="Pfam" id="PF03180">
    <property type="entry name" value="Lipoprotein_9"/>
    <property type="match status" value="1"/>
</dbReference>
<keyword evidence="10" id="KW-1185">Reference proteome</keyword>
<dbReference type="PROSITE" id="PS51257">
    <property type="entry name" value="PROKAR_LIPOPROTEIN"/>
    <property type="match status" value="1"/>
</dbReference>
<keyword evidence="3" id="KW-0472">Membrane</keyword>
<keyword evidence="4" id="KW-0564">Palmitate</keyword>
<proteinExistence type="inferred from homology"/>
<sequence length="288" mass="30371">MKKNFKSILRLSVFAAAALGLAACGTGDKGGAASSEAASSGSEAEKTVITIGASSTPHAEILEQVKEDLAAEGYDLDIKIFDDYVLPNTALNDGSLDANFFQHLPYLENFNKEHGIDLVSVGGVHFEPLGIYPGKAASLDAITEGGKVAIPNDATNGARALLLLEAAGLIKLKDGADITATSKDIVENPKDLEIVELEAAQVARAVQDVDVAVINANYALEADFDVEKDSLKSEDKDSEAAQTYANILVVRAEDQDSDAIKALLSALQSEKVKTFINETYKGAVVPVF</sequence>
<dbReference type="PANTHER" id="PTHR30429:SF0">
    <property type="entry name" value="METHIONINE-BINDING LIPOPROTEIN METQ"/>
    <property type="match status" value="1"/>
</dbReference>
<dbReference type="AlphaFoldDB" id="A0A917JEA0"/>
<feature type="chain" id="PRO_5039379684" description="Lipoprotein" evidence="8">
    <location>
        <begin position="23"/>
        <end position="288"/>
    </location>
</feature>
<keyword evidence="2 8" id="KW-0732">Signal</keyword>
<comment type="subcellular location">
    <subcellularLocation>
        <location evidence="1">Membrane</location>
        <topology evidence="1">Lipid-anchor</topology>
    </subcellularLocation>
</comment>
<evidence type="ECO:0000256" key="6">
    <source>
        <dbReference type="PIRNR" id="PIRNR002854"/>
    </source>
</evidence>
<evidence type="ECO:0000256" key="7">
    <source>
        <dbReference type="PIRSR" id="PIRSR002854-1"/>
    </source>
</evidence>
<dbReference type="Gene3D" id="3.40.190.10">
    <property type="entry name" value="Periplasmic binding protein-like II"/>
    <property type="match status" value="2"/>
</dbReference>
<evidence type="ECO:0000313" key="10">
    <source>
        <dbReference type="Proteomes" id="UP000622610"/>
    </source>
</evidence>
<dbReference type="Proteomes" id="UP000622610">
    <property type="component" value="Unassembled WGS sequence"/>
</dbReference>
<name>A0A917JEA0_9ENTE</name>
<evidence type="ECO:0000256" key="2">
    <source>
        <dbReference type="ARBA" id="ARBA00022729"/>
    </source>
</evidence>
<evidence type="ECO:0000313" key="9">
    <source>
        <dbReference type="EMBL" id="GGI65635.1"/>
    </source>
</evidence>
<gene>
    <name evidence="9" type="ORF">GCM10011482_12890</name>
</gene>
<dbReference type="GO" id="GO:0016020">
    <property type="term" value="C:membrane"/>
    <property type="evidence" value="ECO:0007669"/>
    <property type="project" value="UniProtKB-SubCell"/>
</dbReference>
<evidence type="ECO:0000256" key="8">
    <source>
        <dbReference type="SAM" id="SignalP"/>
    </source>
</evidence>
<evidence type="ECO:0000256" key="4">
    <source>
        <dbReference type="ARBA" id="ARBA00023139"/>
    </source>
</evidence>
<dbReference type="CDD" id="cd13597">
    <property type="entry name" value="PBP2_lipoprotein_Tp32"/>
    <property type="match status" value="1"/>
</dbReference>
<feature type="signal peptide" evidence="8">
    <location>
        <begin position="1"/>
        <end position="22"/>
    </location>
</feature>
<keyword evidence="5 6" id="KW-0449">Lipoprotein</keyword>
<protein>
    <recommendedName>
        <fullName evidence="6">Lipoprotein</fullName>
    </recommendedName>
</protein>
<accession>A0A917JEA0</accession>
<reference evidence="9" key="2">
    <citation type="submission" date="2020-09" db="EMBL/GenBank/DDBJ databases">
        <authorList>
            <person name="Sun Q."/>
            <person name="Sedlacek I."/>
        </authorList>
    </citation>
    <scope>NUCLEOTIDE SEQUENCE</scope>
    <source>
        <strain evidence="9">CCM 8433</strain>
    </source>
</reference>
<dbReference type="EMBL" id="BMDT01000004">
    <property type="protein sequence ID" value="GGI65635.1"/>
    <property type="molecule type" value="Genomic_DNA"/>
</dbReference>
<comment type="similarity">
    <text evidence="6">Belongs to the nlpA lipoprotein family.</text>
</comment>
<evidence type="ECO:0000256" key="3">
    <source>
        <dbReference type="ARBA" id="ARBA00023136"/>
    </source>
</evidence>
<evidence type="ECO:0000256" key="5">
    <source>
        <dbReference type="ARBA" id="ARBA00023288"/>
    </source>
</evidence>
<comment type="caution">
    <text evidence="9">The sequence shown here is derived from an EMBL/GenBank/DDBJ whole genome shotgun (WGS) entry which is preliminary data.</text>
</comment>
<feature type="lipid moiety-binding region" description="S-diacylglycerol cysteine" evidence="7">
    <location>
        <position position="24"/>
    </location>
</feature>
<organism evidence="9 10">
    <name type="scientific">Enterococcus alcedinis</name>
    <dbReference type="NCBI Taxonomy" id="1274384"/>
    <lineage>
        <taxon>Bacteria</taxon>
        <taxon>Bacillati</taxon>
        <taxon>Bacillota</taxon>
        <taxon>Bacilli</taxon>
        <taxon>Lactobacillales</taxon>
        <taxon>Enterococcaceae</taxon>
        <taxon>Enterococcus</taxon>
    </lineage>
</organism>